<dbReference type="AlphaFoldDB" id="A0A9W9NGV3"/>
<accession>A0A9W9NGV3</accession>
<dbReference type="OrthoDB" id="5407653at2759"/>
<reference evidence="2" key="1">
    <citation type="submission" date="2022-12" db="EMBL/GenBank/DDBJ databases">
        <authorList>
            <person name="Petersen C."/>
        </authorList>
    </citation>
    <scope>NUCLEOTIDE SEQUENCE</scope>
    <source>
        <strain evidence="2">IBT 15544</strain>
    </source>
</reference>
<gene>
    <name evidence="2" type="ORF">N7498_000447</name>
</gene>
<evidence type="ECO:0000256" key="1">
    <source>
        <dbReference type="SAM" id="MobiDB-lite"/>
    </source>
</evidence>
<dbReference type="RefSeq" id="XP_058312921.1">
    <property type="nucleotide sequence ID" value="XM_058447510.1"/>
</dbReference>
<reference evidence="2" key="2">
    <citation type="journal article" date="2023" name="IMA Fungus">
        <title>Comparative genomic study of the Penicillium genus elucidates a diverse pangenome and 15 lateral gene transfer events.</title>
        <authorList>
            <person name="Petersen C."/>
            <person name="Sorensen T."/>
            <person name="Nielsen M.R."/>
            <person name="Sondergaard T.E."/>
            <person name="Sorensen J.L."/>
            <person name="Fitzpatrick D.A."/>
            <person name="Frisvad J.C."/>
            <person name="Nielsen K.L."/>
        </authorList>
    </citation>
    <scope>NUCLEOTIDE SEQUENCE</scope>
    <source>
        <strain evidence="2">IBT 15544</strain>
    </source>
</reference>
<feature type="region of interest" description="Disordered" evidence="1">
    <location>
        <begin position="440"/>
        <end position="476"/>
    </location>
</feature>
<dbReference type="EMBL" id="JAPQKR010000004">
    <property type="protein sequence ID" value="KAJ5218348.1"/>
    <property type="molecule type" value="Genomic_DNA"/>
</dbReference>
<proteinExistence type="predicted"/>
<dbReference type="Proteomes" id="UP001150904">
    <property type="component" value="Unassembled WGS sequence"/>
</dbReference>
<name>A0A9W9NGV3_9EURO</name>
<sequence length="601" mass="67607">MWRLPLTVNTRDTNTANPRSLALSSASEVPEKERNPPTVPTQLDFPAYRLPDVVPDDSDSTLRDLFTQLASIKRPQDISIDRFKPLNLHVDSDVDVQQMFPADQARTLPPLPWEEVAEIKPAGEGEDQAPPLMSNGLPYPSRDRFETLRAELSLDQDDSFREVARLPPREGRSRVRVTQSRKFWTGLERMSQYWDTSIDNYFERPITPEPTPRQTPPAKHEAQGDEMQTDGPFLDSTQTGSADGKMDVDRSEADDGTPCNDGGSDAKISRPTVRMYTGRRIGAGTEMPDDVRDETIRSFIEMAAWPFGCQVTVPTLPPRLTVGNLLFPVRQSFQVARSPRDRQIARQGILEGPVFIAQCRPETVFRVTGDEPGSGIGEVCDLFREVGGMLLAAQERAREGAVELRPGEGKWWTTKARFGGAPNDGILDDLVRNAGIPIPDSMLGDSPSAQEAESARKRHKFEHSQGSYSTSLARRPSAMRKLSSGEKWKILQPGPSLWDKRMIYQQIGRANDSAYDDIYMVSSINHHVAILHLRVHRHYLEVLSKGGSVHPKASDPDQSWHVLKLQRTRWYDLLDANDRIEALKGTWSLFHYQLRTTHRDG</sequence>
<feature type="compositionally biased region" description="Basic and acidic residues" evidence="1">
    <location>
        <begin position="244"/>
        <end position="253"/>
    </location>
</feature>
<dbReference type="GeneID" id="83174810"/>
<comment type="caution">
    <text evidence="2">The sequence shown here is derived from an EMBL/GenBank/DDBJ whole genome shotgun (WGS) entry which is preliminary data.</text>
</comment>
<feature type="region of interest" description="Disordered" evidence="1">
    <location>
        <begin position="1"/>
        <end position="44"/>
    </location>
</feature>
<protein>
    <submittedName>
        <fullName evidence="2">Uncharacterized protein</fullName>
    </submittedName>
</protein>
<evidence type="ECO:0000313" key="2">
    <source>
        <dbReference type="EMBL" id="KAJ5218348.1"/>
    </source>
</evidence>
<feature type="region of interest" description="Disordered" evidence="1">
    <location>
        <begin position="203"/>
        <end position="269"/>
    </location>
</feature>
<organism evidence="2 3">
    <name type="scientific">Penicillium cinerascens</name>
    <dbReference type="NCBI Taxonomy" id="70096"/>
    <lineage>
        <taxon>Eukaryota</taxon>
        <taxon>Fungi</taxon>
        <taxon>Dikarya</taxon>
        <taxon>Ascomycota</taxon>
        <taxon>Pezizomycotina</taxon>
        <taxon>Eurotiomycetes</taxon>
        <taxon>Eurotiomycetidae</taxon>
        <taxon>Eurotiales</taxon>
        <taxon>Aspergillaceae</taxon>
        <taxon>Penicillium</taxon>
    </lineage>
</organism>
<keyword evidence="3" id="KW-1185">Reference proteome</keyword>
<feature type="compositionally biased region" description="Polar residues" evidence="1">
    <location>
        <begin position="7"/>
        <end position="27"/>
    </location>
</feature>
<evidence type="ECO:0000313" key="3">
    <source>
        <dbReference type="Proteomes" id="UP001150904"/>
    </source>
</evidence>